<organism evidence="1 2">
    <name type="scientific">Coniosporium uncinatum</name>
    <dbReference type="NCBI Taxonomy" id="93489"/>
    <lineage>
        <taxon>Eukaryota</taxon>
        <taxon>Fungi</taxon>
        <taxon>Dikarya</taxon>
        <taxon>Ascomycota</taxon>
        <taxon>Pezizomycotina</taxon>
        <taxon>Dothideomycetes</taxon>
        <taxon>Dothideomycetes incertae sedis</taxon>
        <taxon>Coniosporium</taxon>
    </lineage>
</organism>
<accession>A0ACC3D772</accession>
<dbReference type="EMBL" id="JAWDJW010007130">
    <property type="protein sequence ID" value="KAK3062776.1"/>
    <property type="molecule type" value="Genomic_DNA"/>
</dbReference>
<reference evidence="1" key="1">
    <citation type="submission" date="2024-09" db="EMBL/GenBank/DDBJ databases">
        <title>Black Yeasts Isolated from many extreme environments.</title>
        <authorList>
            <person name="Coleine C."/>
            <person name="Stajich J.E."/>
            <person name="Selbmann L."/>
        </authorList>
    </citation>
    <scope>NUCLEOTIDE SEQUENCE</scope>
    <source>
        <strain evidence="1">CCFEE 5737</strain>
    </source>
</reference>
<name>A0ACC3D772_9PEZI</name>
<protein>
    <submittedName>
        <fullName evidence="1">Uncharacterized protein</fullName>
    </submittedName>
</protein>
<evidence type="ECO:0000313" key="1">
    <source>
        <dbReference type="EMBL" id="KAK3062776.1"/>
    </source>
</evidence>
<proteinExistence type="predicted"/>
<comment type="caution">
    <text evidence="1">The sequence shown here is derived from an EMBL/GenBank/DDBJ whole genome shotgun (WGS) entry which is preliminary data.</text>
</comment>
<keyword evidence="2" id="KW-1185">Reference proteome</keyword>
<dbReference type="Proteomes" id="UP001186974">
    <property type="component" value="Unassembled WGS sequence"/>
</dbReference>
<evidence type="ECO:0000313" key="2">
    <source>
        <dbReference type="Proteomes" id="UP001186974"/>
    </source>
</evidence>
<sequence>MEGQEITTTRLPLRPLTLNAAADIYTMRAYENVYKWLSDSPIHFSNSPILSAISETGTPSDETLRIIGVSGLDRFDELFTMFHSSFHGRGYATEALNTWLDVLWEEYPERDSVHGGFFEGNEASRKVLEKVGFVFEKWTMEV</sequence>
<gene>
    <name evidence="1" type="ORF">LTS18_003367</name>
</gene>